<keyword evidence="4" id="KW-1185">Reference proteome</keyword>
<feature type="region of interest" description="Disordered" evidence="2">
    <location>
        <begin position="819"/>
        <end position="861"/>
    </location>
</feature>
<evidence type="ECO:0000313" key="4">
    <source>
        <dbReference type="Proteomes" id="UP000747542"/>
    </source>
</evidence>
<feature type="coiled-coil region" evidence="1">
    <location>
        <begin position="571"/>
        <end position="598"/>
    </location>
</feature>
<dbReference type="AlphaFoldDB" id="A0A8J5TKB7"/>
<dbReference type="Proteomes" id="UP000747542">
    <property type="component" value="Unassembled WGS sequence"/>
</dbReference>
<protein>
    <submittedName>
        <fullName evidence="3">Uncharacterized protein</fullName>
    </submittedName>
</protein>
<comment type="caution">
    <text evidence="3">The sequence shown here is derived from an EMBL/GenBank/DDBJ whole genome shotgun (WGS) entry which is preliminary data.</text>
</comment>
<accession>A0A8J5TKB7</accession>
<proteinExistence type="predicted"/>
<evidence type="ECO:0000256" key="1">
    <source>
        <dbReference type="SAM" id="Coils"/>
    </source>
</evidence>
<keyword evidence="1" id="KW-0175">Coiled coil</keyword>
<dbReference type="EMBL" id="JAHLQT010008938">
    <property type="protein sequence ID" value="KAG7173792.1"/>
    <property type="molecule type" value="Genomic_DNA"/>
</dbReference>
<reference evidence="3" key="1">
    <citation type="journal article" date="2021" name="Sci. Adv.">
        <title>The American lobster genome reveals insights on longevity, neural, and immune adaptations.</title>
        <authorList>
            <person name="Polinski J.M."/>
            <person name="Zimin A.V."/>
            <person name="Clark K.F."/>
            <person name="Kohn A.B."/>
            <person name="Sadowski N."/>
            <person name="Timp W."/>
            <person name="Ptitsyn A."/>
            <person name="Khanna P."/>
            <person name="Romanova D.Y."/>
            <person name="Williams P."/>
            <person name="Greenwood S.J."/>
            <person name="Moroz L.L."/>
            <person name="Walt D.R."/>
            <person name="Bodnar A.G."/>
        </authorList>
    </citation>
    <scope>NUCLEOTIDE SEQUENCE</scope>
    <source>
        <strain evidence="3">GMGI-L3</strain>
    </source>
</reference>
<organism evidence="3 4">
    <name type="scientific">Homarus americanus</name>
    <name type="common">American lobster</name>
    <dbReference type="NCBI Taxonomy" id="6706"/>
    <lineage>
        <taxon>Eukaryota</taxon>
        <taxon>Metazoa</taxon>
        <taxon>Ecdysozoa</taxon>
        <taxon>Arthropoda</taxon>
        <taxon>Crustacea</taxon>
        <taxon>Multicrustacea</taxon>
        <taxon>Malacostraca</taxon>
        <taxon>Eumalacostraca</taxon>
        <taxon>Eucarida</taxon>
        <taxon>Decapoda</taxon>
        <taxon>Pleocyemata</taxon>
        <taxon>Astacidea</taxon>
        <taxon>Nephropoidea</taxon>
        <taxon>Nephropidae</taxon>
        <taxon>Homarus</taxon>
    </lineage>
</organism>
<feature type="compositionally biased region" description="Basic and acidic residues" evidence="2">
    <location>
        <begin position="828"/>
        <end position="839"/>
    </location>
</feature>
<gene>
    <name evidence="3" type="ORF">Hamer_G021600</name>
</gene>
<evidence type="ECO:0000256" key="2">
    <source>
        <dbReference type="SAM" id="MobiDB-lite"/>
    </source>
</evidence>
<evidence type="ECO:0000313" key="3">
    <source>
        <dbReference type="EMBL" id="KAG7173792.1"/>
    </source>
</evidence>
<name>A0A8J5TKB7_HOMAM</name>
<sequence>MEVDQHMMWLISALKASVDDDTVNENKLTKNVSDCFLRVKKTSANGNKDQQFDDFRARATLLLLLCCPRIRELPVIQTCQDFQAVAMTLPVLKESVFFSLVRSQKNYRFLSPVLCWVSPGVLQEITREYFLWVDGVTPLTLAVSLELLKGLLFSFQYNCVEDDSVLSDVECLHLLLKFLSSKNVSSKTQQNSEAVNVDVWIEWNDLILPAVVTVHRNSSVHHGKARQKSIQSVICNIAFDILKIFNSHPEIHKNLNTNTYQGLMQFFQHVALDPDYDPDQNLDQDKLIEEISVEDERQAKLLAILARRENIFTSQDCQECMKKYSTVVDGAARKEILLGFIQHVKAKRGYTSEWLDLVLDMVAALPAKHLLPIIEDHLAAGLDETLKTADFPNQLTSIFNQLAAQDSVVQAVLLAVSLSGLIPVMVQALTAIPQVCQAVLPSGKSLLVSTLLEQQSNGFSGRQEQEFAALVKGLLGAENVLAASEVLKVMIEPFLVVTSGKDMDKLTLPLDLLKEIVEHKSSAVVKPGPSLVSLILTLVHIIHATVNLQSHDAPGTLSLRMDAVSAVSTISDNIIRNLQEYEKDISLLKQLMVKYQLHPRSVFPLTKILDLKECQDSYADCIQHAMMKIEMEGQEGKKCRMDCIDKNSKSLIGISRSEWVYPTLQVFQEVLYLVCAHMTVGSMAKEEIVDGTPFQPASVSIQHCFRCFATAAMMYLEELLQPLPSDKRFQHIGSIFRWWCHVVSLYQCNSDLPSLFLARLIAVLEEIITSGKLQFSKYEKTQKYCCEETQSDMKGKEENKLQNSHNINVVDKEMVVTKGQGNDLPSETEDKQNEDKDLNSHGQVKLHNEVQEGDSCEGSDIQEKSRNSLILANGAETYKLQDACDESREMSANKNVESSCLNISNFNNVDISGNKKDNSTIKKKKGNKTNEITKISFMDLKTEIEQMILALVKYVPASNFVGSIASKLKKLNEL</sequence>